<dbReference type="InterPro" id="IPR003439">
    <property type="entry name" value="ABC_transporter-like_ATP-bd"/>
</dbReference>
<dbReference type="OrthoDB" id="9806127at2"/>
<dbReference type="GO" id="GO:0005524">
    <property type="term" value="F:ATP binding"/>
    <property type="evidence" value="ECO:0007669"/>
    <property type="project" value="UniProtKB-KW"/>
</dbReference>
<dbReference type="InterPro" id="IPR039421">
    <property type="entry name" value="Type_1_exporter"/>
</dbReference>
<dbReference type="InterPro" id="IPR027417">
    <property type="entry name" value="P-loop_NTPase"/>
</dbReference>
<dbReference type="Pfam" id="PF00005">
    <property type="entry name" value="ABC_tran"/>
    <property type="match status" value="1"/>
</dbReference>
<dbReference type="RefSeq" id="WP_136930297.1">
    <property type="nucleotide sequence ID" value="NZ_SSMQ01000017.1"/>
</dbReference>
<dbReference type="InterPro" id="IPR011527">
    <property type="entry name" value="ABC1_TM_dom"/>
</dbReference>
<dbReference type="PROSITE" id="PS50929">
    <property type="entry name" value="ABC_TM1F"/>
    <property type="match status" value="1"/>
</dbReference>
<evidence type="ECO:0000256" key="2">
    <source>
        <dbReference type="ARBA" id="ARBA00022692"/>
    </source>
</evidence>
<gene>
    <name evidence="10" type="ORF">E8A74_18215</name>
</gene>
<dbReference type="GO" id="GO:0005886">
    <property type="term" value="C:plasma membrane"/>
    <property type="evidence" value="ECO:0007669"/>
    <property type="project" value="UniProtKB-SubCell"/>
</dbReference>
<evidence type="ECO:0000256" key="5">
    <source>
        <dbReference type="ARBA" id="ARBA00022989"/>
    </source>
</evidence>
<keyword evidence="3" id="KW-0547">Nucleotide-binding</keyword>
<keyword evidence="6 7" id="KW-0472">Membrane</keyword>
<accession>A0A4U1JDQ5</accession>
<dbReference type="Gene3D" id="1.20.1560.10">
    <property type="entry name" value="ABC transporter type 1, transmembrane domain"/>
    <property type="match status" value="1"/>
</dbReference>
<dbReference type="GO" id="GO:0016887">
    <property type="term" value="F:ATP hydrolysis activity"/>
    <property type="evidence" value="ECO:0007669"/>
    <property type="project" value="InterPro"/>
</dbReference>
<dbReference type="AlphaFoldDB" id="A0A4U1JDQ5"/>
<keyword evidence="11" id="KW-1185">Reference proteome</keyword>
<evidence type="ECO:0000256" key="7">
    <source>
        <dbReference type="SAM" id="Phobius"/>
    </source>
</evidence>
<feature type="domain" description="ABC transporter" evidence="8">
    <location>
        <begin position="233"/>
        <end position="455"/>
    </location>
</feature>
<dbReference type="PROSITE" id="PS00211">
    <property type="entry name" value="ABC_TRANSPORTER_1"/>
    <property type="match status" value="1"/>
</dbReference>
<evidence type="ECO:0000256" key="1">
    <source>
        <dbReference type="ARBA" id="ARBA00004651"/>
    </source>
</evidence>
<dbReference type="GO" id="GO:0140359">
    <property type="term" value="F:ABC-type transporter activity"/>
    <property type="evidence" value="ECO:0007669"/>
    <property type="project" value="InterPro"/>
</dbReference>
<feature type="domain" description="ABC transmembrane type-1" evidence="9">
    <location>
        <begin position="47"/>
        <end position="197"/>
    </location>
</feature>
<dbReference type="SUPFAM" id="SSF90123">
    <property type="entry name" value="ABC transporter transmembrane region"/>
    <property type="match status" value="1"/>
</dbReference>
<dbReference type="CDD" id="cd03228">
    <property type="entry name" value="ABCC_MRP_Like"/>
    <property type="match status" value="1"/>
</dbReference>
<proteinExistence type="predicted"/>
<dbReference type="SMART" id="SM00382">
    <property type="entry name" value="AAA"/>
    <property type="match status" value="1"/>
</dbReference>
<evidence type="ECO:0000259" key="9">
    <source>
        <dbReference type="PROSITE" id="PS50929"/>
    </source>
</evidence>
<sequence length="455" mass="46666">MLQGQPPSAAAASLAAITVRIRDVERGADEGVLAAARAIAHLVPLAVALLCLSSRLAIAALLLLAPFALILAFARRFVRVHHARSARLAEGLHSAVDELVRHLDLWRTYGAARRVHAALERAGDEAGRAAAQAEATRGAISGANEVLAAAALLFVCVWIERSQPSLGDGSLVAFAAVFFLTYRPLRDLGDARTAIERGAASLGALEASVQVGGAEAALEAAEAASVQGARSRFRLACLSVEGLRFDVGGVNGRAVQFTAEPGRIVAIVGPTGSGKTTLLRGLLGLVPATEGALRYDGEELTRAGVGPDERPFAWVPQEAAIVSGTIEENVGLGAKDAPAAQIRRALADVGGLGLAEARGGARMAAGGHELSGGERQLVAIARAVASHQPVLLLDEPTSGLDAEAEARVLAALAAQRGARTILIVTHRPGPLAIADEVISFEGASAVSATTLAAQN</sequence>
<feature type="transmembrane region" description="Helical" evidence="7">
    <location>
        <begin position="56"/>
        <end position="74"/>
    </location>
</feature>
<dbReference type="Proteomes" id="UP000309215">
    <property type="component" value="Unassembled WGS sequence"/>
</dbReference>
<dbReference type="PROSITE" id="PS50893">
    <property type="entry name" value="ABC_TRANSPORTER_2"/>
    <property type="match status" value="1"/>
</dbReference>
<keyword evidence="4 10" id="KW-0067">ATP-binding</keyword>
<reference evidence="10 11" key="1">
    <citation type="submission" date="2019-04" db="EMBL/GenBank/DDBJ databases">
        <authorList>
            <person name="Li Y."/>
            <person name="Wang J."/>
        </authorList>
    </citation>
    <scope>NUCLEOTIDE SEQUENCE [LARGE SCALE GENOMIC DNA]</scope>
    <source>
        <strain evidence="10 11">DSM 14668</strain>
    </source>
</reference>
<organism evidence="10 11">
    <name type="scientific">Polyangium fumosum</name>
    <dbReference type="NCBI Taxonomy" id="889272"/>
    <lineage>
        <taxon>Bacteria</taxon>
        <taxon>Pseudomonadati</taxon>
        <taxon>Myxococcota</taxon>
        <taxon>Polyangia</taxon>
        <taxon>Polyangiales</taxon>
        <taxon>Polyangiaceae</taxon>
        <taxon>Polyangium</taxon>
    </lineage>
</organism>
<dbReference type="PANTHER" id="PTHR24221">
    <property type="entry name" value="ATP-BINDING CASSETTE SUB-FAMILY B"/>
    <property type="match status" value="1"/>
</dbReference>
<dbReference type="InterPro" id="IPR003593">
    <property type="entry name" value="AAA+_ATPase"/>
</dbReference>
<keyword evidence="5 7" id="KW-1133">Transmembrane helix</keyword>
<evidence type="ECO:0000256" key="6">
    <source>
        <dbReference type="ARBA" id="ARBA00023136"/>
    </source>
</evidence>
<dbReference type="EMBL" id="SSMQ01000017">
    <property type="protein sequence ID" value="TKD07381.1"/>
    <property type="molecule type" value="Genomic_DNA"/>
</dbReference>
<name>A0A4U1JDQ5_9BACT</name>
<evidence type="ECO:0000256" key="4">
    <source>
        <dbReference type="ARBA" id="ARBA00022840"/>
    </source>
</evidence>
<evidence type="ECO:0000313" key="11">
    <source>
        <dbReference type="Proteomes" id="UP000309215"/>
    </source>
</evidence>
<comment type="subcellular location">
    <subcellularLocation>
        <location evidence="1">Cell membrane</location>
        <topology evidence="1">Multi-pass membrane protein</topology>
    </subcellularLocation>
</comment>
<evidence type="ECO:0000256" key="3">
    <source>
        <dbReference type="ARBA" id="ARBA00022741"/>
    </source>
</evidence>
<evidence type="ECO:0000313" key="10">
    <source>
        <dbReference type="EMBL" id="TKD07381.1"/>
    </source>
</evidence>
<dbReference type="SUPFAM" id="SSF52540">
    <property type="entry name" value="P-loop containing nucleoside triphosphate hydrolases"/>
    <property type="match status" value="1"/>
</dbReference>
<protein>
    <submittedName>
        <fullName evidence="10">ATP-binding cassette domain-containing protein</fullName>
    </submittedName>
</protein>
<dbReference type="InterPro" id="IPR017871">
    <property type="entry name" value="ABC_transporter-like_CS"/>
</dbReference>
<dbReference type="InterPro" id="IPR036640">
    <property type="entry name" value="ABC1_TM_sf"/>
</dbReference>
<keyword evidence="2 7" id="KW-0812">Transmembrane</keyword>
<evidence type="ECO:0000259" key="8">
    <source>
        <dbReference type="PROSITE" id="PS50893"/>
    </source>
</evidence>
<dbReference type="Gene3D" id="3.40.50.300">
    <property type="entry name" value="P-loop containing nucleotide triphosphate hydrolases"/>
    <property type="match status" value="1"/>
</dbReference>
<comment type="caution">
    <text evidence="10">The sequence shown here is derived from an EMBL/GenBank/DDBJ whole genome shotgun (WGS) entry which is preliminary data.</text>
</comment>
<dbReference type="PANTHER" id="PTHR24221:SF654">
    <property type="entry name" value="ATP-BINDING CASSETTE SUB-FAMILY B MEMBER 6"/>
    <property type="match status" value="1"/>
</dbReference>